<evidence type="ECO:0000313" key="12">
    <source>
        <dbReference type="Proteomes" id="UP000434342"/>
    </source>
</evidence>
<evidence type="ECO:0000256" key="1">
    <source>
        <dbReference type="ARBA" id="ARBA00004429"/>
    </source>
</evidence>
<dbReference type="Pfam" id="PF01061">
    <property type="entry name" value="ABC2_membrane"/>
    <property type="match status" value="1"/>
</dbReference>
<sequence length="282" mass="32052">MRTNVFGGKLNAEKNTGTVSAKDAWYPPSRRDWFILRQLVSKDFKLKYRRSTLGVVWSVLNPLLMMLVMAAVFGSFMRYNDPSLGNYAVYLILGNTAFQLMSDATNQGMCSIIWASSLLKKVKINRYVFPVQKVLFAGVNYGFSLIAIALVMIVERVPLTWTAALMPFALITLVVFCIGLSLLLSALSVFFRDVIHLWSVVLTAWTYATPLFYPFKILPHWMQVAEKFNPMYIYITYIRDVILYHTVPSVGMHVACLGFALVALGIGYAVFHKNEHKFILYI</sequence>
<evidence type="ECO:0000256" key="9">
    <source>
        <dbReference type="RuleBase" id="RU361157"/>
    </source>
</evidence>
<dbReference type="GO" id="GO:0005886">
    <property type="term" value="C:plasma membrane"/>
    <property type="evidence" value="ECO:0007669"/>
    <property type="project" value="UniProtKB-SubCell"/>
</dbReference>
<keyword evidence="5" id="KW-0997">Cell inner membrane</keyword>
<organism evidence="11 12">
    <name type="scientific">Parafannyhessea umbonata</name>
    <dbReference type="NCBI Taxonomy" id="604330"/>
    <lineage>
        <taxon>Bacteria</taxon>
        <taxon>Bacillati</taxon>
        <taxon>Actinomycetota</taxon>
        <taxon>Coriobacteriia</taxon>
        <taxon>Coriobacteriales</taxon>
        <taxon>Atopobiaceae</taxon>
        <taxon>Parafannyhessea</taxon>
    </lineage>
</organism>
<dbReference type="Proteomes" id="UP000434342">
    <property type="component" value="Unassembled WGS sequence"/>
</dbReference>
<feature type="transmembrane region" description="Helical" evidence="9">
    <location>
        <begin position="55"/>
        <end position="76"/>
    </location>
</feature>
<dbReference type="PANTHER" id="PTHR30413:SF8">
    <property type="entry name" value="TRANSPORT PERMEASE PROTEIN"/>
    <property type="match status" value="1"/>
</dbReference>
<dbReference type="InterPro" id="IPR013525">
    <property type="entry name" value="ABC2_TM"/>
</dbReference>
<dbReference type="PANTHER" id="PTHR30413">
    <property type="entry name" value="INNER MEMBRANE TRANSPORT PERMEASE"/>
    <property type="match status" value="1"/>
</dbReference>
<comment type="subcellular location">
    <subcellularLocation>
        <location evidence="1">Cell inner membrane</location>
        <topology evidence="1">Multi-pass membrane protein</topology>
    </subcellularLocation>
    <subcellularLocation>
        <location evidence="9">Cell membrane</location>
        <topology evidence="9">Multi-pass membrane protein</topology>
    </subcellularLocation>
</comment>
<evidence type="ECO:0000256" key="3">
    <source>
        <dbReference type="ARBA" id="ARBA00022448"/>
    </source>
</evidence>
<feature type="transmembrane region" description="Helical" evidence="9">
    <location>
        <begin position="194"/>
        <end position="213"/>
    </location>
</feature>
<reference evidence="11 12" key="1">
    <citation type="submission" date="2019-08" db="EMBL/GenBank/DDBJ databases">
        <title>In-depth cultivation of the pig gut microbiome towards novel bacterial diversity and tailored functional studies.</title>
        <authorList>
            <person name="Wylensek D."/>
            <person name="Hitch T.C.A."/>
            <person name="Clavel T."/>
        </authorList>
    </citation>
    <scope>NUCLEOTIDE SEQUENCE [LARGE SCALE GENOMIC DNA]</scope>
    <source>
        <strain evidence="11 12">WB01_CNA04</strain>
    </source>
</reference>
<keyword evidence="3 9" id="KW-0813">Transport</keyword>
<evidence type="ECO:0000256" key="7">
    <source>
        <dbReference type="ARBA" id="ARBA00022989"/>
    </source>
</evidence>
<evidence type="ECO:0000256" key="5">
    <source>
        <dbReference type="ARBA" id="ARBA00022519"/>
    </source>
</evidence>
<feature type="transmembrane region" description="Helical" evidence="9">
    <location>
        <begin position="166"/>
        <end position="187"/>
    </location>
</feature>
<accession>A0A6N7X792</accession>
<comment type="caution">
    <text evidence="11">The sequence shown here is derived from an EMBL/GenBank/DDBJ whole genome shotgun (WGS) entry which is preliminary data.</text>
</comment>
<feature type="transmembrane region" description="Helical" evidence="9">
    <location>
        <begin position="88"/>
        <end position="114"/>
    </location>
</feature>
<evidence type="ECO:0000256" key="8">
    <source>
        <dbReference type="ARBA" id="ARBA00023136"/>
    </source>
</evidence>
<keyword evidence="7 9" id="KW-1133">Transmembrane helix</keyword>
<comment type="similarity">
    <text evidence="2 9">Belongs to the ABC-2 integral membrane protein family.</text>
</comment>
<dbReference type="PROSITE" id="PS51012">
    <property type="entry name" value="ABC_TM2"/>
    <property type="match status" value="1"/>
</dbReference>
<dbReference type="AlphaFoldDB" id="A0A6N7X792"/>
<evidence type="ECO:0000256" key="4">
    <source>
        <dbReference type="ARBA" id="ARBA00022475"/>
    </source>
</evidence>
<keyword evidence="6 9" id="KW-0812">Transmembrane</keyword>
<evidence type="ECO:0000313" key="11">
    <source>
        <dbReference type="EMBL" id="MST60112.1"/>
    </source>
</evidence>
<keyword evidence="8 9" id="KW-0472">Membrane</keyword>
<evidence type="ECO:0000259" key="10">
    <source>
        <dbReference type="PROSITE" id="PS51012"/>
    </source>
</evidence>
<dbReference type="InterPro" id="IPR047817">
    <property type="entry name" value="ABC2_TM_bact-type"/>
</dbReference>
<proteinExistence type="inferred from homology"/>
<feature type="transmembrane region" description="Helical" evidence="9">
    <location>
        <begin position="250"/>
        <end position="271"/>
    </location>
</feature>
<dbReference type="EMBL" id="VUND01000001">
    <property type="protein sequence ID" value="MST60112.1"/>
    <property type="molecule type" value="Genomic_DNA"/>
</dbReference>
<keyword evidence="4 9" id="KW-1003">Cell membrane</keyword>
<feature type="domain" description="ABC transmembrane type-2" evidence="10">
    <location>
        <begin position="53"/>
        <end position="274"/>
    </location>
</feature>
<feature type="transmembrane region" description="Helical" evidence="9">
    <location>
        <begin position="134"/>
        <end position="154"/>
    </location>
</feature>
<dbReference type="GO" id="GO:0015920">
    <property type="term" value="P:lipopolysaccharide transport"/>
    <property type="evidence" value="ECO:0007669"/>
    <property type="project" value="TreeGrafter"/>
</dbReference>
<dbReference type="GO" id="GO:0140359">
    <property type="term" value="F:ABC-type transporter activity"/>
    <property type="evidence" value="ECO:0007669"/>
    <property type="project" value="InterPro"/>
</dbReference>
<evidence type="ECO:0000256" key="6">
    <source>
        <dbReference type="ARBA" id="ARBA00022692"/>
    </source>
</evidence>
<name>A0A6N7X792_9ACTN</name>
<protein>
    <recommendedName>
        <fullName evidence="9">Transport permease protein</fullName>
    </recommendedName>
</protein>
<gene>
    <name evidence="11" type="ORF">FYJ69_04200</name>
</gene>
<evidence type="ECO:0000256" key="2">
    <source>
        <dbReference type="ARBA" id="ARBA00007783"/>
    </source>
</evidence>